<dbReference type="AlphaFoldDB" id="A0A9W9R3E4"/>
<dbReference type="GO" id="GO:0009712">
    <property type="term" value="P:catechol-containing compound metabolic process"/>
    <property type="evidence" value="ECO:0007669"/>
    <property type="project" value="InterPro"/>
</dbReference>
<evidence type="ECO:0000259" key="7">
    <source>
        <dbReference type="Pfam" id="PF00775"/>
    </source>
</evidence>
<dbReference type="PANTHER" id="PTHR33711:SF7">
    <property type="entry name" value="INTRADIOL RING-CLEAVAGE DIOXYGENASES DOMAIN-CONTAINING PROTEIN-RELATED"/>
    <property type="match status" value="1"/>
</dbReference>
<evidence type="ECO:0000256" key="3">
    <source>
        <dbReference type="ARBA" id="ARBA00022723"/>
    </source>
</evidence>
<dbReference type="InterPro" id="IPR000627">
    <property type="entry name" value="Intradiol_dOase_C"/>
</dbReference>
<reference evidence="9" key="1">
    <citation type="submission" date="2022-12" db="EMBL/GenBank/DDBJ databases">
        <authorList>
            <person name="Petersen C."/>
        </authorList>
    </citation>
    <scope>NUCLEOTIDE SEQUENCE</scope>
    <source>
        <strain evidence="9">IBT 35673</strain>
    </source>
</reference>
<dbReference type="InterPro" id="IPR050770">
    <property type="entry name" value="Intradiol_RC_Dioxygenase"/>
</dbReference>
<dbReference type="GO" id="GO:0008199">
    <property type="term" value="F:ferric iron binding"/>
    <property type="evidence" value="ECO:0007669"/>
    <property type="project" value="InterPro"/>
</dbReference>
<reference evidence="9" key="2">
    <citation type="journal article" date="2023" name="IMA Fungus">
        <title>Comparative genomic study of the Penicillium genus elucidates a diverse pangenome and 15 lateral gene transfer events.</title>
        <authorList>
            <person name="Petersen C."/>
            <person name="Sorensen T."/>
            <person name="Nielsen M.R."/>
            <person name="Sondergaard T.E."/>
            <person name="Sorensen J.L."/>
            <person name="Fitzpatrick D.A."/>
            <person name="Frisvad J.C."/>
            <person name="Nielsen K.L."/>
        </authorList>
    </citation>
    <scope>NUCLEOTIDE SEQUENCE</scope>
    <source>
        <strain evidence="9">IBT 35673</strain>
    </source>
</reference>
<proteinExistence type="inferred from homology"/>
<evidence type="ECO:0000256" key="1">
    <source>
        <dbReference type="ARBA" id="ARBA00001965"/>
    </source>
</evidence>
<evidence type="ECO:0008006" key="11">
    <source>
        <dbReference type="Google" id="ProtNLM"/>
    </source>
</evidence>
<dbReference type="InterPro" id="IPR007535">
    <property type="entry name" value="Catechol_dOase_N"/>
</dbReference>
<protein>
    <recommendedName>
        <fullName evidence="11">Catechol dioxygenase</fullName>
    </recommendedName>
</protein>
<keyword evidence="5" id="KW-0560">Oxidoreductase</keyword>
<accession>A0A9W9R3E4</accession>
<evidence type="ECO:0000256" key="2">
    <source>
        <dbReference type="ARBA" id="ARBA00007825"/>
    </source>
</evidence>
<dbReference type="Proteomes" id="UP001147695">
    <property type="component" value="Unassembled WGS sequence"/>
</dbReference>
<name>A0A9W9R3E4_PENBR</name>
<keyword evidence="3" id="KW-0479">Metal-binding</keyword>
<comment type="caution">
    <text evidence="9">The sequence shown here is derived from an EMBL/GenBank/DDBJ whole genome shotgun (WGS) entry which is preliminary data.</text>
</comment>
<keyword evidence="4" id="KW-0223">Dioxygenase</keyword>
<comment type="cofactor">
    <cofactor evidence="1">
        <name>Fe(3+)</name>
        <dbReference type="ChEBI" id="CHEBI:29034"/>
    </cofactor>
</comment>
<dbReference type="Pfam" id="PF00775">
    <property type="entry name" value="Dioxygenase_C"/>
    <property type="match status" value="1"/>
</dbReference>
<dbReference type="PANTHER" id="PTHR33711">
    <property type="entry name" value="DIOXYGENASE, PUTATIVE (AFU_ORTHOLOGUE AFUA_2G02910)-RELATED"/>
    <property type="match status" value="1"/>
</dbReference>
<dbReference type="GO" id="GO:0018576">
    <property type="term" value="F:catechol 1,2-dioxygenase activity"/>
    <property type="evidence" value="ECO:0007669"/>
    <property type="project" value="InterPro"/>
</dbReference>
<dbReference type="InterPro" id="IPR015889">
    <property type="entry name" value="Intradiol_dOase_core"/>
</dbReference>
<feature type="domain" description="Intradiol ring-cleavage dioxygenases" evidence="7">
    <location>
        <begin position="124"/>
        <end position="292"/>
    </location>
</feature>
<evidence type="ECO:0000313" key="10">
    <source>
        <dbReference type="Proteomes" id="UP001147695"/>
    </source>
</evidence>
<dbReference type="Gene3D" id="2.60.130.10">
    <property type="entry name" value="Aromatic compound dioxygenase"/>
    <property type="match status" value="1"/>
</dbReference>
<dbReference type="Pfam" id="PF04444">
    <property type="entry name" value="Dioxygenase_N"/>
    <property type="match status" value="1"/>
</dbReference>
<evidence type="ECO:0000256" key="4">
    <source>
        <dbReference type="ARBA" id="ARBA00022964"/>
    </source>
</evidence>
<sequence length="329" mass="37053">MDPSQVKIPPMKNQTVDNITDNVITINSLCEDERMKYVLERLVTHLHDFARETRLSSEEWMTGLTFLKEVGQISSDVRQEFILLSDVLGLSILVDSIDHPKPKGSTEGTVLGPFHTHDAEEMPAGDSMSHDPKGEPLLVVCTLKDMEGRPVEGVKIDIWETDSTGHYDVQYEGRDGPDNRCIMRSDGSGVFWFKAITPVPYPIPHDGPVGRLLKKLHRHPYRPSHMHFMFEKEGYDHLITALYLRNDPYETSDAVFGVKDSLIVDIGKAGPELAKKYNVSENHAVLTYDFVLVSDEETKQLRAHNSKVALDKLGRKVKIVNGLPIPDLD</sequence>
<keyword evidence="6" id="KW-0408">Iron</keyword>
<dbReference type="InterPro" id="IPR039390">
    <property type="entry name" value="1_2-HQD/HQD"/>
</dbReference>
<evidence type="ECO:0000256" key="5">
    <source>
        <dbReference type="ARBA" id="ARBA00023002"/>
    </source>
</evidence>
<dbReference type="EMBL" id="JAPZBQ010000001">
    <property type="protein sequence ID" value="KAJ5351854.1"/>
    <property type="molecule type" value="Genomic_DNA"/>
</dbReference>
<evidence type="ECO:0000313" key="9">
    <source>
        <dbReference type="EMBL" id="KAJ5351854.1"/>
    </source>
</evidence>
<dbReference type="SUPFAM" id="SSF49482">
    <property type="entry name" value="Aromatic compound dioxygenase"/>
    <property type="match status" value="1"/>
</dbReference>
<gene>
    <name evidence="9" type="ORF">N7452_000828</name>
</gene>
<evidence type="ECO:0000256" key="6">
    <source>
        <dbReference type="ARBA" id="ARBA00023004"/>
    </source>
</evidence>
<feature type="domain" description="Catechol dioxygenase N-terminal" evidence="8">
    <location>
        <begin position="32"/>
        <end position="105"/>
    </location>
</feature>
<organism evidence="9 10">
    <name type="scientific">Penicillium brevicompactum</name>
    <dbReference type="NCBI Taxonomy" id="5074"/>
    <lineage>
        <taxon>Eukaryota</taxon>
        <taxon>Fungi</taxon>
        <taxon>Dikarya</taxon>
        <taxon>Ascomycota</taxon>
        <taxon>Pezizomycotina</taxon>
        <taxon>Eurotiomycetes</taxon>
        <taxon>Eurotiomycetidae</taxon>
        <taxon>Eurotiales</taxon>
        <taxon>Aspergillaceae</taxon>
        <taxon>Penicillium</taxon>
    </lineage>
</organism>
<dbReference type="CDD" id="cd03461">
    <property type="entry name" value="1_2-HQD"/>
    <property type="match status" value="1"/>
</dbReference>
<evidence type="ECO:0000259" key="8">
    <source>
        <dbReference type="Pfam" id="PF04444"/>
    </source>
</evidence>
<comment type="similarity">
    <text evidence="2">Belongs to the intradiol ring-cleavage dioxygenase family.</text>
</comment>